<accession>A0A1X9MG76</accession>
<dbReference type="AlphaFoldDB" id="A0A1X9MG76"/>
<dbReference type="GO" id="GO:0005524">
    <property type="term" value="F:ATP binding"/>
    <property type="evidence" value="ECO:0007669"/>
    <property type="project" value="UniProtKB-KW"/>
</dbReference>
<reference evidence="10 11" key="1">
    <citation type="submission" date="2017-04" db="EMBL/GenBank/DDBJ databases">
        <title>Bacillus krulwichiae AM31D Genome sequencing and assembly.</title>
        <authorList>
            <person name="Krulwich T.A."/>
            <person name="Anastor L."/>
            <person name="Ehrlich R."/>
            <person name="Ehrlich G.D."/>
            <person name="Janto B."/>
        </authorList>
    </citation>
    <scope>NUCLEOTIDE SEQUENCE [LARGE SCALE GENOMIC DNA]</scope>
    <source>
        <strain evidence="10 11">AM31D</strain>
    </source>
</reference>
<dbReference type="EMBL" id="CP020814">
    <property type="protein sequence ID" value="ARK32465.1"/>
    <property type="molecule type" value="Genomic_DNA"/>
</dbReference>
<dbReference type="NCBIfam" id="TIGR01007">
    <property type="entry name" value="eps_fam"/>
    <property type="match status" value="1"/>
</dbReference>
<dbReference type="RefSeq" id="WP_066157530.1">
    <property type="nucleotide sequence ID" value="NZ_CP020814.1"/>
</dbReference>
<evidence type="ECO:0000256" key="2">
    <source>
        <dbReference type="ARBA" id="ARBA00011903"/>
    </source>
</evidence>
<evidence type="ECO:0000256" key="7">
    <source>
        <dbReference type="ARBA" id="ARBA00023137"/>
    </source>
</evidence>
<dbReference type="InterPro" id="IPR050445">
    <property type="entry name" value="Bact_polysacc_biosynth/exp"/>
</dbReference>
<comment type="similarity">
    <text evidence="1">Belongs to the CpsD/CapB family.</text>
</comment>
<feature type="domain" description="AAA" evidence="9">
    <location>
        <begin position="47"/>
        <end position="206"/>
    </location>
</feature>
<comment type="catalytic activity">
    <reaction evidence="8">
        <text>L-tyrosyl-[protein] + ATP = O-phospho-L-tyrosyl-[protein] + ADP + H(+)</text>
        <dbReference type="Rhea" id="RHEA:10596"/>
        <dbReference type="Rhea" id="RHEA-COMP:10136"/>
        <dbReference type="Rhea" id="RHEA-COMP:20101"/>
        <dbReference type="ChEBI" id="CHEBI:15378"/>
        <dbReference type="ChEBI" id="CHEBI:30616"/>
        <dbReference type="ChEBI" id="CHEBI:46858"/>
        <dbReference type="ChEBI" id="CHEBI:61978"/>
        <dbReference type="ChEBI" id="CHEBI:456216"/>
        <dbReference type="EC" id="2.7.10.2"/>
    </reaction>
</comment>
<keyword evidence="11" id="KW-1185">Reference proteome</keyword>
<sequence length="233" mass="25462">MARKDKKLTLKNQRNLITDISKSSPISEQYRTIRSNIAFSAVDREIKTILVTSAGPGEGKSTTAANLAVVMAQTGQSVLMIDADMRKPTAHYTFSTPNLTGLTNVLTKQSSLEQAIQETKIENLSLLTCGPIPPNPAELLNSRMMGLILERAQEMFDVIILDSPPVMAVTDAQILSSKCDGTVLVVSSGKTEREGVKKAKELLQKANAHILGAVLNNKEIEAGNYYYYYSNQK</sequence>
<dbReference type="PANTHER" id="PTHR32309">
    <property type="entry name" value="TYROSINE-PROTEIN KINASE"/>
    <property type="match status" value="1"/>
</dbReference>
<dbReference type="Gene3D" id="3.40.50.300">
    <property type="entry name" value="P-loop containing nucleotide triphosphate hydrolases"/>
    <property type="match status" value="1"/>
</dbReference>
<dbReference type="KEGG" id="bkw:BkAM31D_22810"/>
<dbReference type="PANTHER" id="PTHR32309:SF13">
    <property type="entry name" value="FERRIC ENTEROBACTIN TRANSPORT PROTEIN FEPE"/>
    <property type="match status" value="1"/>
</dbReference>
<protein>
    <recommendedName>
        <fullName evidence="2">non-specific protein-tyrosine kinase</fullName>
        <ecNumber evidence="2">2.7.10.2</ecNumber>
    </recommendedName>
</protein>
<evidence type="ECO:0000259" key="9">
    <source>
        <dbReference type="Pfam" id="PF13614"/>
    </source>
</evidence>
<dbReference type="EC" id="2.7.10.2" evidence="2"/>
<organism evidence="10 11">
    <name type="scientific">Halalkalibacter krulwichiae</name>
    <dbReference type="NCBI Taxonomy" id="199441"/>
    <lineage>
        <taxon>Bacteria</taxon>
        <taxon>Bacillati</taxon>
        <taxon>Bacillota</taxon>
        <taxon>Bacilli</taxon>
        <taxon>Bacillales</taxon>
        <taxon>Bacillaceae</taxon>
        <taxon>Halalkalibacter</taxon>
    </lineage>
</organism>
<keyword evidence="6" id="KW-0067">ATP-binding</keyword>
<evidence type="ECO:0000256" key="6">
    <source>
        <dbReference type="ARBA" id="ARBA00022840"/>
    </source>
</evidence>
<dbReference type="SUPFAM" id="SSF52540">
    <property type="entry name" value="P-loop containing nucleoside triphosphate hydrolases"/>
    <property type="match status" value="1"/>
</dbReference>
<gene>
    <name evidence="10" type="primary">ywqD</name>
    <name evidence="10" type="ORF">BkAM31D_22810</name>
</gene>
<dbReference type="Pfam" id="PF13614">
    <property type="entry name" value="AAA_31"/>
    <property type="match status" value="1"/>
</dbReference>
<evidence type="ECO:0000313" key="10">
    <source>
        <dbReference type="EMBL" id="ARK32465.1"/>
    </source>
</evidence>
<dbReference type="GO" id="GO:0004715">
    <property type="term" value="F:non-membrane spanning protein tyrosine kinase activity"/>
    <property type="evidence" value="ECO:0007669"/>
    <property type="project" value="UniProtKB-EC"/>
</dbReference>
<dbReference type="GO" id="GO:0042802">
    <property type="term" value="F:identical protein binding"/>
    <property type="evidence" value="ECO:0007669"/>
    <property type="project" value="UniProtKB-ARBA"/>
</dbReference>
<dbReference type="STRING" id="199441.BkAM31D_22810"/>
<dbReference type="CDD" id="cd05387">
    <property type="entry name" value="BY-kinase"/>
    <property type="match status" value="1"/>
</dbReference>
<keyword evidence="5 10" id="KW-0418">Kinase</keyword>
<keyword evidence="4" id="KW-0547">Nucleotide-binding</keyword>
<dbReference type="InterPro" id="IPR025669">
    <property type="entry name" value="AAA_dom"/>
</dbReference>
<evidence type="ECO:0000256" key="1">
    <source>
        <dbReference type="ARBA" id="ARBA00007316"/>
    </source>
</evidence>
<dbReference type="Proteomes" id="UP000193006">
    <property type="component" value="Chromosome"/>
</dbReference>
<dbReference type="InterPro" id="IPR005702">
    <property type="entry name" value="Wzc-like_C"/>
</dbReference>
<evidence type="ECO:0000256" key="3">
    <source>
        <dbReference type="ARBA" id="ARBA00022679"/>
    </source>
</evidence>
<proteinExistence type="inferred from homology"/>
<evidence type="ECO:0000256" key="5">
    <source>
        <dbReference type="ARBA" id="ARBA00022777"/>
    </source>
</evidence>
<keyword evidence="3 10" id="KW-0808">Transferase</keyword>
<dbReference type="GO" id="GO:0005886">
    <property type="term" value="C:plasma membrane"/>
    <property type="evidence" value="ECO:0007669"/>
    <property type="project" value="TreeGrafter"/>
</dbReference>
<evidence type="ECO:0000313" key="11">
    <source>
        <dbReference type="Proteomes" id="UP000193006"/>
    </source>
</evidence>
<dbReference type="InterPro" id="IPR027417">
    <property type="entry name" value="P-loop_NTPase"/>
</dbReference>
<dbReference type="FunFam" id="3.40.50.300:FF:000527">
    <property type="entry name" value="Tyrosine-protein kinase etk"/>
    <property type="match status" value="1"/>
</dbReference>
<evidence type="ECO:0000256" key="4">
    <source>
        <dbReference type="ARBA" id="ARBA00022741"/>
    </source>
</evidence>
<name>A0A1X9MG76_9BACI</name>
<keyword evidence="7" id="KW-0829">Tyrosine-protein kinase</keyword>
<evidence type="ECO:0000256" key="8">
    <source>
        <dbReference type="ARBA" id="ARBA00051245"/>
    </source>
</evidence>